<evidence type="ECO:0000256" key="2">
    <source>
        <dbReference type="ARBA" id="ARBA00022825"/>
    </source>
</evidence>
<accession>A0A3N9WY61</accession>
<keyword evidence="6" id="KW-1185">Reference proteome</keyword>
<dbReference type="Proteomes" id="UP000282312">
    <property type="component" value="Unassembled WGS sequence"/>
</dbReference>
<keyword evidence="1" id="KW-0378">Hydrolase</keyword>
<evidence type="ECO:0000256" key="1">
    <source>
        <dbReference type="ARBA" id="ARBA00022801"/>
    </source>
</evidence>
<evidence type="ECO:0000259" key="4">
    <source>
        <dbReference type="Pfam" id="PF00326"/>
    </source>
</evidence>
<dbReference type="Gene3D" id="2.120.10.30">
    <property type="entry name" value="TolB, C-terminal domain"/>
    <property type="match status" value="1"/>
</dbReference>
<evidence type="ECO:0000256" key="3">
    <source>
        <dbReference type="SAM" id="MobiDB-lite"/>
    </source>
</evidence>
<dbReference type="OrthoDB" id="3325701at2"/>
<dbReference type="Pfam" id="PF07676">
    <property type="entry name" value="PD40"/>
    <property type="match status" value="1"/>
</dbReference>
<dbReference type="InterPro" id="IPR011659">
    <property type="entry name" value="WD40"/>
</dbReference>
<evidence type="ECO:0000313" key="6">
    <source>
        <dbReference type="Proteomes" id="UP000282312"/>
    </source>
</evidence>
<keyword evidence="2" id="KW-0720">Serine protease</keyword>
<dbReference type="SUPFAM" id="SSF82171">
    <property type="entry name" value="DPP6 N-terminal domain-like"/>
    <property type="match status" value="1"/>
</dbReference>
<dbReference type="GO" id="GO:0004252">
    <property type="term" value="F:serine-type endopeptidase activity"/>
    <property type="evidence" value="ECO:0007669"/>
    <property type="project" value="TreeGrafter"/>
</dbReference>
<gene>
    <name evidence="5" type="ORF">DLJ59_06440</name>
</gene>
<comment type="caution">
    <text evidence="5">The sequence shown here is derived from an EMBL/GenBank/DDBJ whole genome shotgun (WGS) entry which is preliminary data.</text>
</comment>
<feature type="domain" description="Peptidase S9 prolyl oligopeptidase catalytic" evidence="4">
    <location>
        <begin position="429"/>
        <end position="632"/>
    </location>
</feature>
<evidence type="ECO:0000313" key="5">
    <source>
        <dbReference type="EMBL" id="RQX05808.1"/>
    </source>
</evidence>
<dbReference type="EMBL" id="QGSZ01000148">
    <property type="protein sequence ID" value="RQX05808.1"/>
    <property type="molecule type" value="Genomic_DNA"/>
</dbReference>
<dbReference type="AlphaFoldDB" id="A0A3N9WY61"/>
<keyword evidence="5" id="KW-0645">Protease</keyword>
<dbReference type="InterPro" id="IPR029058">
    <property type="entry name" value="AB_hydrolase_fold"/>
</dbReference>
<dbReference type="Pfam" id="PF00326">
    <property type="entry name" value="Peptidase_S9"/>
    <property type="match status" value="1"/>
</dbReference>
<dbReference type="SUPFAM" id="SSF53474">
    <property type="entry name" value="alpha/beta-Hydrolases"/>
    <property type="match status" value="1"/>
</dbReference>
<dbReference type="InterPro" id="IPR001375">
    <property type="entry name" value="Peptidase_S9_cat"/>
</dbReference>
<name>A0A3N9WY61_9ACTN</name>
<sequence length="675" mass="72600">MTGLSAELVVDGREPRTPALTPNGRLLCYVLAPTSRTGDHLDTELWLVHTDGAVESRRATADTATESLPRWSADSETLFFLSDSADRGTPQLHGLTLADGTTTTLTGWSVGVIDHLPLIDPNLIALLAEDEPTEQDARRARDRDDAIVVGEGEQRARLRLLDLRTGRVATPQVFGDRHVVEMRQRPDGGPLAVLTWASADNDCGPRTGRLHLFDPGTGDAEDLGPVEVDARSLTWWPGEDGWHLGYLALTPPVLQAGTAVFDLAVRSRVLRNRTAGLSMCPTALCQTDAAPLVVFADGLNTTVARLERTELTNLSHHPGRLDNPTTTPAGDTIAALTGTRYHTPNVHIGPPTGPLRRVTNTRPELDGIALGTQQPLAYRAADGLDLDGLLVLPVGRTASEGPFPLVTIVHGGPYDRYADRCQLFWFPSAQWLAAAGYAVLLPNPRGGQGHGHQFAASVAGQVGRQEWTDILTGIDLLIAEGIADPDRLGIAGWSHGGFMSAWAVGQTDRFRAAVVGAGIVDWGMLAATGENGQFEAALGGSTGWSGIGPHPHDAVSPISFASHIRTPVLIAHGAADTNVPLGQAVYLHRALRHFDVEHEFVIYPREGHSIRERNHQLDLLRRTRAWFDRWLRPEETTPPSGHTSPAVPTSSPADLPAYETSLRGRVGRAGPVSPR</sequence>
<feature type="compositionally biased region" description="Polar residues" evidence="3">
    <location>
        <begin position="637"/>
        <end position="652"/>
    </location>
</feature>
<feature type="region of interest" description="Disordered" evidence="3">
    <location>
        <begin position="634"/>
        <end position="675"/>
    </location>
</feature>
<dbReference type="InterPro" id="IPR011042">
    <property type="entry name" value="6-blade_b-propeller_TolB-like"/>
</dbReference>
<protein>
    <submittedName>
        <fullName evidence="5">Dipeptidyl aminopeptidase</fullName>
    </submittedName>
</protein>
<organism evidence="5 6">
    <name type="scientific">Micromonospora inaquosa</name>
    <dbReference type="NCBI Taxonomy" id="2203716"/>
    <lineage>
        <taxon>Bacteria</taxon>
        <taxon>Bacillati</taxon>
        <taxon>Actinomycetota</taxon>
        <taxon>Actinomycetes</taxon>
        <taxon>Micromonosporales</taxon>
        <taxon>Micromonosporaceae</taxon>
        <taxon>Micromonospora</taxon>
    </lineage>
</organism>
<keyword evidence="5" id="KW-0031">Aminopeptidase</keyword>
<dbReference type="PANTHER" id="PTHR42776:SF27">
    <property type="entry name" value="DIPEPTIDYL PEPTIDASE FAMILY MEMBER 6"/>
    <property type="match status" value="1"/>
</dbReference>
<dbReference type="GO" id="GO:0004177">
    <property type="term" value="F:aminopeptidase activity"/>
    <property type="evidence" value="ECO:0007669"/>
    <property type="project" value="UniProtKB-KW"/>
</dbReference>
<dbReference type="GO" id="GO:0006508">
    <property type="term" value="P:proteolysis"/>
    <property type="evidence" value="ECO:0007669"/>
    <property type="project" value="InterPro"/>
</dbReference>
<reference evidence="5 6" key="1">
    <citation type="submission" date="2018-05" db="EMBL/GenBank/DDBJ databases">
        <title>Micromonospora from Atacama Desert.</title>
        <authorList>
            <person name="Carro L."/>
            <person name="Goodfellow M."/>
            <person name="Klenk H.-P."/>
        </authorList>
    </citation>
    <scope>NUCLEOTIDE SEQUENCE [LARGE SCALE GENOMIC DNA]</scope>
    <source>
        <strain evidence="5 6">LB39</strain>
    </source>
</reference>
<proteinExistence type="predicted"/>
<dbReference type="Gene3D" id="3.40.50.1820">
    <property type="entry name" value="alpha/beta hydrolase"/>
    <property type="match status" value="1"/>
</dbReference>
<dbReference type="PANTHER" id="PTHR42776">
    <property type="entry name" value="SERINE PEPTIDASE S9 FAMILY MEMBER"/>
    <property type="match status" value="1"/>
</dbReference>